<dbReference type="PANTHER" id="PTHR30040:SF2">
    <property type="entry name" value="FAD:PROTEIN FMN TRANSFERASE"/>
    <property type="match status" value="1"/>
</dbReference>
<dbReference type="EC" id="2.7.1.180" evidence="2 11"/>
<reference evidence="14 15" key="2">
    <citation type="submission" date="2019-05" db="EMBL/GenBank/DDBJ databases">
        <title>Genome evolution of the obligate endosymbiont Buchnera aphidicola.</title>
        <authorList>
            <person name="Moran N.A."/>
        </authorList>
    </citation>
    <scope>NUCLEOTIDE SEQUENCE [LARGE SCALE GENOMIC DNA]</scope>
    <source>
        <strain evidence="14 15">Mst</strain>
    </source>
</reference>
<sequence>MIKRIFFYISKILYFLLLPVFLSIFLFSLTLNNFNKKYKNHIDKNVSILQGKTMGTYWQVKFRSLRLINKEKIKYLIQKLLDKDENMLSPWKKKSLVSKFNKCKKKTPQLISNDFFKILKMAFCINKKTQGKLDITTGSLIDIWGFGIRKKPSRFPSLYKIKKNMNLIGNQHLKLFQNSNGKFLEKDIDSIKINLSSLGEGFAVDHLSNLLQKQGIENYTISVGGAVLVKIKNLREPPKIIAIQKPTDQENAIQLILYLKNHAISTAGSYRNYYRLNGKKISHIIDPFTGFPIKHNLVSVSVIAKTALEADGWDTGLLTLGFEKAKKIILKEKLAACLIIKEKKSFLTWISPHFKKFLI</sequence>
<dbReference type="Gene3D" id="3.10.520.10">
    <property type="entry name" value="ApbE-like domains"/>
    <property type="match status" value="1"/>
</dbReference>
<comment type="catalytic activity">
    <reaction evidence="10 11">
        <text>L-threonyl-[protein] + FAD = FMN-L-threonyl-[protein] + AMP + H(+)</text>
        <dbReference type="Rhea" id="RHEA:36847"/>
        <dbReference type="Rhea" id="RHEA-COMP:11060"/>
        <dbReference type="Rhea" id="RHEA-COMP:11061"/>
        <dbReference type="ChEBI" id="CHEBI:15378"/>
        <dbReference type="ChEBI" id="CHEBI:30013"/>
        <dbReference type="ChEBI" id="CHEBI:57692"/>
        <dbReference type="ChEBI" id="CHEBI:74257"/>
        <dbReference type="ChEBI" id="CHEBI:456215"/>
        <dbReference type="EC" id="2.7.1.180"/>
    </reaction>
</comment>
<evidence type="ECO:0000256" key="9">
    <source>
        <dbReference type="ARBA" id="ARBA00031306"/>
    </source>
</evidence>
<keyword evidence="13" id="KW-1133">Transmembrane helix</keyword>
<keyword evidence="8 11" id="KW-0460">Magnesium</keyword>
<evidence type="ECO:0000313" key="14">
    <source>
        <dbReference type="EMBL" id="QCI24312.1"/>
    </source>
</evidence>
<dbReference type="OrthoDB" id="9778595at2"/>
<name>A0A4D6Y4F8_9GAMM</name>
<comment type="similarity">
    <text evidence="1 11">Belongs to the ApbE family.</text>
</comment>
<evidence type="ECO:0000256" key="8">
    <source>
        <dbReference type="ARBA" id="ARBA00022842"/>
    </source>
</evidence>
<feature type="binding site" evidence="12">
    <location>
        <position position="197"/>
    </location>
    <ligand>
        <name>Mg(2+)</name>
        <dbReference type="ChEBI" id="CHEBI:18420"/>
    </ligand>
</feature>
<keyword evidence="7 11" id="KW-0274">FAD</keyword>
<dbReference type="PANTHER" id="PTHR30040">
    <property type="entry name" value="THIAMINE BIOSYNTHESIS LIPOPROTEIN APBE"/>
    <property type="match status" value="1"/>
</dbReference>
<dbReference type="Proteomes" id="UP000298673">
    <property type="component" value="Chromosome"/>
</dbReference>
<evidence type="ECO:0000256" key="4">
    <source>
        <dbReference type="ARBA" id="ARBA00022630"/>
    </source>
</evidence>
<evidence type="ECO:0000256" key="13">
    <source>
        <dbReference type="SAM" id="Phobius"/>
    </source>
</evidence>
<gene>
    <name evidence="14" type="ORF">D9V75_01090</name>
</gene>
<proteinExistence type="inferred from homology"/>
<evidence type="ECO:0000256" key="2">
    <source>
        <dbReference type="ARBA" id="ARBA00011955"/>
    </source>
</evidence>
<comment type="cofactor">
    <cofactor evidence="12">
        <name>Mg(2+)</name>
        <dbReference type="ChEBI" id="CHEBI:18420"/>
    </cofactor>
    <cofactor evidence="12">
        <name>Mn(2+)</name>
        <dbReference type="ChEBI" id="CHEBI:29035"/>
    </cofactor>
    <text evidence="12">Magnesium. Can also use manganese.</text>
</comment>
<evidence type="ECO:0000256" key="3">
    <source>
        <dbReference type="ARBA" id="ARBA00016337"/>
    </source>
</evidence>
<evidence type="ECO:0000256" key="6">
    <source>
        <dbReference type="ARBA" id="ARBA00022723"/>
    </source>
</evidence>
<dbReference type="GO" id="GO:0046872">
    <property type="term" value="F:metal ion binding"/>
    <property type="evidence" value="ECO:0007669"/>
    <property type="project" value="UniProtKB-UniRule"/>
</dbReference>
<accession>A0A4D6Y4F8</accession>
<dbReference type="RefSeq" id="WP_158343436.1">
    <property type="nucleotide sequence ID" value="NZ_CP034861.1"/>
</dbReference>
<evidence type="ECO:0000313" key="15">
    <source>
        <dbReference type="Proteomes" id="UP000298673"/>
    </source>
</evidence>
<keyword evidence="4 11" id="KW-0285">Flavoprotein</keyword>
<keyword evidence="13" id="KW-0812">Transmembrane</keyword>
<feature type="binding site" evidence="12">
    <location>
        <position position="315"/>
    </location>
    <ligand>
        <name>Mg(2+)</name>
        <dbReference type="ChEBI" id="CHEBI:18420"/>
    </ligand>
</feature>
<evidence type="ECO:0000256" key="12">
    <source>
        <dbReference type="PIRSR" id="PIRSR006268-2"/>
    </source>
</evidence>
<dbReference type="Pfam" id="PF02424">
    <property type="entry name" value="ApbE"/>
    <property type="match status" value="1"/>
</dbReference>
<evidence type="ECO:0000256" key="10">
    <source>
        <dbReference type="ARBA" id="ARBA00048540"/>
    </source>
</evidence>
<dbReference type="InterPro" id="IPR024932">
    <property type="entry name" value="ApbE"/>
</dbReference>
<keyword evidence="13" id="KW-0472">Membrane</keyword>
<protein>
    <recommendedName>
        <fullName evidence="3 11">FAD:protein FMN transferase</fullName>
        <ecNumber evidence="2 11">2.7.1.180</ecNumber>
    </recommendedName>
    <alternativeName>
        <fullName evidence="9 11">Flavin transferase</fullName>
    </alternativeName>
</protein>
<keyword evidence="5 11" id="KW-0808">Transferase</keyword>
<dbReference type="SUPFAM" id="SSF143631">
    <property type="entry name" value="ApbE-like"/>
    <property type="match status" value="1"/>
</dbReference>
<dbReference type="EMBL" id="CP034861">
    <property type="protein sequence ID" value="QCI24312.1"/>
    <property type="molecule type" value="Genomic_DNA"/>
</dbReference>
<feature type="binding site" evidence="12">
    <location>
        <position position="311"/>
    </location>
    <ligand>
        <name>Mg(2+)</name>
        <dbReference type="ChEBI" id="CHEBI:18420"/>
    </ligand>
</feature>
<dbReference type="InterPro" id="IPR003374">
    <property type="entry name" value="ApbE-like_sf"/>
</dbReference>
<dbReference type="PIRSF" id="PIRSF006268">
    <property type="entry name" value="ApbE"/>
    <property type="match status" value="1"/>
</dbReference>
<organism evidence="14 15">
    <name type="scientific">Buchnera aphidicola</name>
    <name type="common">Muscaphis stroyani</name>
    <dbReference type="NCBI Taxonomy" id="1241869"/>
    <lineage>
        <taxon>Bacteria</taxon>
        <taxon>Pseudomonadati</taxon>
        <taxon>Pseudomonadota</taxon>
        <taxon>Gammaproteobacteria</taxon>
        <taxon>Enterobacterales</taxon>
        <taxon>Erwiniaceae</taxon>
        <taxon>Buchnera</taxon>
    </lineage>
</organism>
<reference evidence="14 15" key="1">
    <citation type="submission" date="2018-12" db="EMBL/GenBank/DDBJ databases">
        <authorList>
            <person name="Chong R.A."/>
        </authorList>
    </citation>
    <scope>NUCLEOTIDE SEQUENCE [LARGE SCALE GENOMIC DNA]</scope>
    <source>
        <strain evidence="14 15">Mst</strain>
    </source>
</reference>
<feature type="transmembrane region" description="Helical" evidence="13">
    <location>
        <begin position="12"/>
        <end position="31"/>
    </location>
</feature>
<evidence type="ECO:0000256" key="7">
    <source>
        <dbReference type="ARBA" id="ARBA00022827"/>
    </source>
</evidence>
<evidence type="ECO:0000256" key="5">
    <source>
        <dbReference type="ARBA" id="ARBA00022679"/>
    </source>
</evidence>
<keyword evidence="6 11" id="KW-0479">Metal-binding</keyword>
<evidence type="ECO:0000256" key="1">
    <source>
        <dbReference type="ARBA" id="ARBA00008282"/>
    </source>
</evidence>
<dbReference type="AlphaFoldDB" id="A0A4D6Y4F8"/>
<evidence type="ECO:0000256" key="11">
    <source>
        <dbReference type="PIRNR" id="PIRNR006268"/>
    </source>
</evidence>
<dbReference type="GO" id="GO:0016740">
    <property type="term" value="F:transferase activity"/>
    <property type="evidence" value="ECO:0007669"/>
    <property type="project" value="UniProtKB-UniRule"/>
</dbReference>